<dbReference type="EMBL" id="SRLO01007570">
    <property type="protein sequence ID" value="TNN27903.1"/>
    <property type="molecule type" value="Genomic_DNA"/>
</dbReference>
<protein>
    <submittedName>
        <fullName evidence="2">Uncharacterized protein</fullName>
    </submittedName>
</protein>
<dbReference type="AlphaFoldDB" id="A0A4Z2EGJ7"/>
<comment type="caution">
    <text evidence="2">The sequence shown here is derived from an EMBL/GenBank/DDBJ whole genome shotgun (WGS) entry which is preliminary data.</text>
</comment>
<keyword evidence="3" id="KW-1185">Reference proteome</keyword>
<evidence type="ECO:0000313" key="3">
    <source>
        <dbReference type="Proteomes" id="UP000314294"/>
    </source>
</evidence>
<gene>
    <name evidence="2" type="ORF">EYF80_061950</name>
</gene>
<feature type="region of interest" description="Disordered" evidence="1">
    <location>
        <begin position="1"/>
        <end position="26"/>
    </location>
</feature>
<proteinExistence type="predicted"/>
<evidence type="ECO:0000256" key="1">
    <source>
        <dbReference type="SAM" id="MobiDB-lite"/>
    </source>
</evidence>
<sequence length="88" mass="10165">MIGCPETRHADAQRVRLPSTTQSNPKKWKNLKESLWRGSMVRVHLHPSLLESAQKVSASQRHEKRSPGASTSLLKRYEKVSYLSRFMF</sequence>
<organism evidence="2 3">
    <name type="scientific">Liparis tanakae</name>
    <name type="common">Tanaka's snailfish</name>
    <dbReference type="NCBI Taxonomy" id="230148"/>
    <lineage>
        <taxon>Eukaryota</taxon>
        <taxon>Metazoa</taxon>
        <taxon>Chordata</taxon>
        <taxon>Craniata</taxon>
        <taxon>Vertebrata</taxon>
        <taxon>Euteleostomi</taxon>
        <taxon>Actinopterygii</taxon>
        <taxon>Neopterygii</taxon>
        <taxon>Teleostei</taxon>
        <taxon>Neoteleostei</taxon>
        <taxon>Acanthomorphata</taxon>
        <taxon>Eupercaria</taxon>
        <taxon>Perciformes</taxon>
        <taxon>Cottioidei</taxon>
        <taxon>Cottales</taxon>
        <taxon>Liparidae</taxon>
        <taxon>Liparis</taxon>
    </lineage>
</organism>
<accession>A0A4Z2EGJ7</accession>
<reference evidence="2 3" key="1">
    <citation type="submission" date="2019-03" db="EMBL/GenBank/DDBJ databases">
        <title>First draft genome of Liparis tanakae, snailfish: a comprehensive survey of snailfish specific genes.</title>
        <authorList>
            <person name="Kim W."/>
            <person name="Song I."/>
            <person name="Jeong J.-H."/>
            <person name="Kim D."/>
            <person name="Kim S."/>
            <person name="Ryu S."/>
            <person name="Song J.Y."/>
            <person name="Lee S.K."/>
        </authorList>
    </citation>
    <scope>NUCLEOTIDE SEQUENCE [LARGE SCALE GENOMIC DNA]</scope>
    <source>
        <tissue evidence="2">Muscle</tissue>
    </source>
</reference>
<dbReference type="Proteomes" id="UP000314294">
    <property type="component" value="Unassembled WGS sequence"/>
</dbReference>
<feature type="compositionally biased region" description="Basic and acidic residues" evidence="1">
    <location>
        <begin position="1"/>
        <end position="14"/>
    </location>
</feature>
<evidence type="ECO:0000313" key="2">
    <source>
        <dbReference type="EMBL" id="TNN27903.1"/>
    </source>
</evidence>
<name>A0A4Z2EGJ7_9TELE</name>